<keyword evidence="3" id="KW-1185">Reference proteome</keyword>
<feature type="transmembrane region" description="Helical" evidence="1">
    <location>
        <begin position="124"/>
        <end position="150"/>
    </location>
</feature>
<feature type="transmembrane region" description="Helical" evidence="1">
    <location>
        <begin position="18"/>
        <end position="37"/>
    </location>
</feature>
<sequence>MTQVQGTATDDRTSLGRLIGAGLILVGLVLLALGAYLGPYTYATATPGKLTVDTCTVDYKYRTSTSSSSRKKTKTRWCYGTFKSTDGSVTDLNAELKSDALHQRGYVIEALKTGDTTYKLDRGWVYAIAVGCAWLFGALISLAIGFFATVTGFPFGQASGQGLFRTCLVLVGVGAVGLTVSLLVAFFA</sequence>
<keyword evidence="1" id="KW-0812">Transmembrane</keyword>
<gene>
    <name evidence="2" type="ORF">ABT384_46185</name>
</gene>
<accession>A0ABV1Y881</accession>
<comment type="caution">
    <text evidence="2">The sequence shown here is derived from an EMBL/GenBank/DDBJ whole genome shotgun (WGS) entry which is preliminary data.</text>
</comment>
<evidence type="ECO:0000313" key="2">
    <source>
        <dbReference type="EMBL" id="MER7379983.1"/>
    </source>
</evidence>
<evidence type="ECO:0000256" key="1">
    <source>
        <dbReference type="SAM" id="Phobius"/>
    </source>
</evidence>
<feature type="transmembrane region" description="Helical" evidence="1">
    <location>
        <begin position="162"/>
        <end position="187"/>
    </location>
</feature>
<dbReference type="RefSeq" id="WP_190076155.1">
    <property type="nucleotide sequence ID" value="NZ_BNBM01000036.1"/>
</dbReference>
<organism evidence="2 3">
    <name type="scientific">Streptomyces lanatus</name>
    <dbReference type="NCBI Taxonomy" id="66900"/>
    <lineage>
        <taxon>Bacteria</taxon>
        <taxon>Bacillati</taxon>
        <taxon>Actinomycetota</taxon>
        <taxon>Actinomycetes</taxon>
        <taxon>Kitasatosporales</taxon>
        <taxon>Streptomycetaceae</taxon>
        <taxon>Streptomyces</taxon>
    </lineage>
</organism>
<evidence type="ECO:0000313" key="3">
    <source>
        <dbReference type="Proteomes" id="UP001486207"/>
    </source>
</evidence>
<name>A0ABV1Y881_9ACTN</name>
<evidence type="ECO:0008006" key="4">
    <source>
        <dbReference type="Google" id="ProtNLM"/>
    </source>
</evidence>
<dbReference type="EMBL" id="JBEPFB010000047">
    <property type="protein sequence ID" value="MER7379983.1"/>
    <property type="molecule type" value="Genomic_DNA"/>
</dbReference>
<protein>
    <recommendedName>
        <fullName evidence="4">DUF3592 domain-containing protein</fullName>
    </recommendedName>
</protein>
<proteinExistence type="predicted"/>
<reference evidence="2 3" key="1">
    <citation type="submission" date="2024-06" db="EMBL/GenBank/DDBJ databases">
        <title>The Natural Products Discovery Center: Release of the First 8490 Sequenced Strains for Exploring Actinobacteria Biosynthetic Diversity.</title>
        <authorList>
            <person name="Kalkreuter E."/>
            <person name="Kautsar S.A."/>
            <person name="Yang D."/>
            <person name="Bader C.D."/>
            <person name="Teijaro C.N."/>
            <person name="Fluegel L."/>
            <person name="Davis C.M."/>
            <person name="Simpson J.R."/>
            <person name="Lauterbach L."/>
            <person name="Steele A.D."/>
            <person name="Gui C."/>
            <person name="Meng S."/>
            <person name="Li G."/>
            <person name="Viehrig K."/>
            <person name="Ye F."/>
            <person name="Su P."/>
            <person name="Kiefer A.F."/>
            <person name="Nichols A."/>
            <person name="Cepeda A.J."/>
            <person name="Yan W."/>
            <person name="Fan B."/>
            <person name="Jiang Y."/>
            <person name="Adhikari A."/>
            <person name="Zheng C.-J."/>
            <person name="Schuster L."/>
            <person name="Cowan T.M."/>
            <person name="Smanski M.J."/>
            <person name="Chevrette M.G."/>
            <person name="De Carvalho L.P.S."/>
            <person name="Shen B."/>
        </authorList>
    </citation>
    <scope>NUCLEOTIDE SEQUENCE [LARGE SCALE GENOMIC DNA]</scope>
    <source>
        <strain evidence="2 3">NPDC000155</strain>
    </source>
</reference>
<keyword evidence="1" id="KW-0472">Membrane</keyword>
<dbReference type="Proteomes" id="UP001486207">
    <property type="component" value="Unassembled WGS sequence"/>
</dbReference>
<keyword evidence="1" id="KW-1133">Transmembrane helix</keyword>